<dbReference type="GO" id="GO:0055085">
    <property type="term" value="P:transmembrane transport"/>
    <property type="evidence" value="ECO:0007669"/>
    <property type="project" value="InterPro"/>
</dbReference>
<evidence type="ECO:0000256" key="7">
    <source>
        <dbReference type="RuleBase" id="RU363032"/>
    </source>
</evidence>
<dbReference type="RefSeq" id="WP_012002159.1">
    <property type="nucleotide sequence ID" value="NC_009828.1"/>
</dbReference>
<evidence type="ECO:0000256" key="2">
    <source>
        <dbReference type="ARBA" id="ARBA00022448"/>
    </source>
</evidence>
<feature type="transmembrane region" description="Helical" evidence="7">
    <location>
        <begin position="156"/>
        <end position="181"/>
    </location>
</feature>
<evidence type="ECO:0000256" key="3">
    <source>
        <dbReference type="ARBA" id="ARBA00022475"/>
    </source>
</evidence>
<dbReference type="Pfam" id="PF00528">
    <property type="entry name" value="BPD_transp_1"/>
    <property type="match status" value="1"/>
</dbReference>
<keyword evidence="6 7" id="KW-0472">Membrane</keyword>
<keyword evidence="3" id="KW-1003">Cell membrane</keyword>
<sequence precursor="true">MALSRKKQVYLIVFAFLIAPLTLLAIFTYYPIFRGVFLSFTEYNMLLQTGKWVGLKNYISLFQDRYFYMALGNIFKYLLVVPFIQFFSILLAVAVNQRIPGIKIFRTLFYVPVITGAVIVSMAWKWIFNVDGILNNFLMNAGLIKEPILWLTDARFAIYSAMFVTFWRGLGYYMVIYLAGLQNIPSEIYEAARIDGANRRQTFFRITIPLLRPTMLFCFIISSLAALKVFEEIYLLTQGGSETTTMMYLIYDYAFNRYRFGISAAASVVFSLILLVFTVINFKFFGIGGEKG</sequence>
<keyword evidence="4 7" id="KW-0812">Transmembrane</keyword>
<dbReference type="PANTHER" id="PTHR30193:SF44">
    <property type="entry name" value="LACTOSE TRANSPORT SYSTEM PERMEASE PROTEIN LACF"/>
    <property type="match status" value="1"/>
</dbReference>
<protein>
    <submittedName>
        <fullName evidence="9">Binding-protein-dependent transport systems inner membrane component</fullName>
    </submittedName>
</protein>
<dbReference type="SUPFAM" id="SSF161098">
    <property type="entry name" value="MetI-like"/>
    <property type="match status" value="1"/>
</dbReference>
<evidence type="ECO:0000256" key="5">
    <source>
        <dbReference type="ARBA" id="ARBA00022989"/>
    </source>
</evidence>
<dbReference type="GO" id="GO:0005886">
    <property type="term" value="C:plasma membrane"/>
    <property type="evidence" value="ECO:0007669"/>
    <property type="project" value="UniProtKB-SubCell"/>
</dbReference>
<reference evidence="9 10" key="2">
    <citation type="journal article" date="2009" name="Proc. Natl. Acad. Sci. U.S.A.">
        <title>On the chimeric nature, thermophilic origin, and phylogenetic placement of the Thermotogales.</title>
        <authorList>
            <person name="Zhaxybayeva O."/>
            <person name="Swithers K.S."/>
            <person name="Lapierre P."/>
            <person name="Fournier G.P."/>
            <person name="Bickhart D.M."/>
            <person name="DeBoy R.T."/>
            <person name="Nelson K.E."/>
            <person name="Nesbo C.L."/>
            <person name="Doolittle W.F."/>
            <person name="Gogarten J.P."/>
            <person name="Noll K.M."/>
        </authorList>
    </citation>
    <scope>NUCLEOTIDE SEQUENCE [LARGE SCALE GENOMIC DNA]</scope>
    <source>
        <strain evidence="10">ATCC BAA-301 / DSM 14385 / NBRC 107922 / TMO</strain>
    </source>
</reference>
<name>A8F3E4_PSELT</name>
<feature type="transmembrane region" description="Helical" evidence="7">
    <location>
        <begin position="74"/>
        <end position="95"/>
    </location>
</feature>
<evidence type="ECO:0000256" key="6">
    <source>
        <dbReference type="ARBA" id="ARBA00023136"/>
    </source>
</evidence>
<comment type="similarity">
    <text evidence="7">Belongs to the binding-protein-dependent transport system permease family.</text>
</comment>
<dbReference type="EMBL" id="CP000812">
    <property type="protein sequence ID" value="ABV32678.1"/>
    <property type="molecule type" value="Genomic_DNA"/>
</dbReference>
<dbReference type="PROSITE" id="PS50928">
    <property type="entry name" value="ABC_TM1"/>
    <property type="match status" value="1"/>
</dbReference>
<evidence type="ECO:0000259" key="8">
    <source>
        <dbReference type="PROSITE" id="PS50928"/>
    </source>
</evidence>
<organism evidence="9 10">
    <name type="scientific">Pseudothermotoga lettingae (strain ATCC BAA-301 / DSM 14385 / NBRC 107922 / TMO)</name>
    <name type="common">Thermotoga lettingae</name>
    <dbReference type="NCBI Taxonomy" id="416591"/>
    <lineage>
        <taxon>Bacteria</taxon>
        <taxon>Thermotogati</taxon>
        <taxon>Thermotogota</taxon>
        <taxon>Thermotogae</taxon>
        <taxon>Thermotogales</taxon>
        <taxon>Thermotogaceae</taxon>
        <taxon>Pseudothermotoga</taxon>
    </lineage>
</organism>
<accession>A8F3E4</accession>
<dbReference type="InterPro" id="IPR000515">
    <property type="entry name" value="MetI-like"/>
</dbReference>
<gene>
    <name evidence="9" type="ordered locus">Tlet_0108</name>
</gene>
<keyword evidence="2 7" id="KW-0813">Transport</keyword>
<evidence type="ECO:0000313" key="9">
    <source>
        <dbReference type="EMBL" id="ABV32678.1"/>
    </source>
</evidence>
<comment type="subcellular location">
    <subcellularLocation>
        <location evidence="1 7">Cell membrane</location>
        <topology evidence="1 7">Multi-pass membrane protein</topology>
    </subcellularLocation>
</comment>
<dbReference type="AlphaFoldDB" id="A8F3E4"/>
<dbReference type="InterPro" id="IPR051393">
    <property type="entry name" value="ABC_transporter_permease"/>
</dbReference>
<keyword evidence="5 7" id="KW-1133">Transmembrane helix</keyword>
<evidence type="ECO:0000256" key="1">
    <source>
        <dbReference type="ARBA" id="ARBA00004651"/>
    </source>
</evidence>
<dbReference type="Gene3D" id="1.10.3720.10">
    <property type="entry name" value="MetI-like"/>
    <property type="match status" value="1"/>
</dbReference>
<feature type="transmembrane region" description="Helical" evidence="7">
    <location>
        <begin position="9"/>
        <end position="32"/>
    </location>
</feature>
<reference evidence="9 10" key="1">
    <citation type="submission" date="2007-08" db="EMBL/GenBank/DDBJ databases">
        <title>Complete sequence of Thermotoga lettingae TMO.</title>
        <authorList>
            <consortium name="US DOE Joint Genome Institute"/>
            <person name="Copeland A."/>
            <person name="Lucas S."/>
            <person name="Lapidus A."/>
            <person name="Barry K."/>
            <person name="Glavina del Rio T."/>
            <person name="Dalin E."/>
            <person name="Tice H."/>
            <person name="Pitluck S."/>
            <person name="Foster B."/>
            <person name="Bruce D."/>
            <person name="Schmutz J."/>
            <person name="Larimer F."/>
            <person name="Land M."/>
            <person name="Hauser L."/>
            <person name="Kyrpides N."/>
            <person name="Mikhailova N."/>
            <person name="Nelson K."/>
            <person name="Gogarten J.P."/>
            <person name="Noll K."/>
            <person name="Richardson P."/>
        </authorList>
    </citation>
    <scope>NUCLEOTIDE SEQUENCE [LARGE SCALE GENOMIC DNA]</scope>
    <source>
        <strain evidence="10">ATCC BAA-301 / DSM 14385 / NBRC 107922 / TMO</strain>
    </source>
</reference>
<dbReference type="KEGG" id="tle:Tlet_0108"/>
<feature type="transmembrane region" description="Helical" evidence="7">
    <location>
        <begin position="202"/>
        <end position="227"/>
    </location>
</feature>
<dbReference type="InterPro" id="IPR035906">
    <property type="entry name" value="MetI-like_sf"/>
</dbReference>
<feature type="transmembrane region" description="Helical" evidence="7">
    <location>
        <begin position="258"/>
        <end position="280"/>
    </location>
</feature>
<dbReference type="PANTHER" id="PTHR30193">
    <property type="entry name" value="ABC TRANSPORTER PERMEASE PROTEIN"/>
    <property type="match status" value="1"/>
</dbReference>
<dbReference type="STRING" id="416591.Tlet_0108"/>
<feature type="domain" description="ABC transmembrane type-1" evidence="8">
    <location>
        <begin position="70"/>
        <end position="281"/>
    </location>
</feature>
<keyword evidence="10" id="KW-1185">Reference proteome</keyword>
<dbReference type="HOGENOM" id="CLU_016047_0_2_0"/>
<evidence type="ECO:0000313" key="10">
    <source>
        <dbReference type="Proteomes" id="UP000002016"/>
    </source>
</evidence>
<dbReference type="Proteomes" id="UP000002016">
    <property type="component" value="Chromosome"/>
</dbReference>
<dbReference type="CDD" id="cd06261">
    <property type="entry name" value="TM_PBP2"/>
    <property type="match status" value="1"/>
</dbReference>
<proteinExistence type="inferred from homology"/>
<feature type="transmembrane region" description="Helical" evidence="7">
    <location>
        <begin position="107"/>
        <end position="127"/>
    </location>
</feature>
<dbReference type="OrthoDB" id="9777304at2"/>
<evidence type="ECO:0000256" key="4">
    <source>
        <dbReference type="ARBA" id="ARBA00022692"/>
    </source>
</evidence>
<dbReference type="eggNOG" id="COG1175">
    <property type="taxonomic scope" value="Bacteria"/>
</dbReference>